<accession>A0A0K1PAN2</accession>
<reference evidence="2 3" key="1">
    <citation type="submission" date="2015-08" db="EMBL/GenBank/DDBJ databases">
        <authorList>
            <person name="Babu N.S."/>
            <person name="Beckwith C.J."/>
            <person name="Beseler K.G."/>
            <person name="Brison A."/>
            <person name="Carone J.V."/>
            <person name="Caskin T.P."/>
            <person name="Diamond M."/>
            <person name="Durham M.E."/>
            <person name="Foxe J.M."/>
            <person name="Go M."/>
            <person name="Henderson B.A."/>
            <person name="Jones I.B."/>
            <person name="McGettigan J.A."/>
            <person name="Micheletti S.J."/>
            <person name="Nasrallah M.E."/>
            <person name="Ortiz D."/>
            <person name="Piller C.R."/>
            <person name="Privatt S.R."/>
            <person name="Schneider S.L."/>
            <person name="Sharp S."/>
            <person name="Smith T.C."/>
            <person name="Stanton J.D."/>
            <person name="Ullery H.E."/>
            <person name="Wilson R.J."/>
            <person name="Serrano M.G."/>
            <person name="Buck G."/>
            <person name="Lee V."/>
            <person name="Wang Y."/>
            <person name="Carvalho R."/>
            <person name="Voegtly L."/>
            <person name="Shi R."/>
            <person name="Duckworth R."/>
            <person name="Johnson A."/>
            <person name="Loviza R."/>
            <person name="Walstead R."/>
            <person name="Shah Z."/>
            <person name="Kiflezghi M."/>
            <person name="Wade K."/>
            <person name="Ball S.L."/>
            <person name="Bradley K.W."/>
            <person name="Asai D.J."/>
            <person name="Bowman C.A."/>
            <person name="Russell D.A."/>
            <person name="Pope W.H."/>
            <person name="Jacobs-Sera D."/>
            <person name="Hendrix R.W."/>
            <person name="Hatfull G.F."/>
        </authorList>
    </citation>
    <scope>NUCLEOTIDE SEQUENCE [LARGE SCALE GENOMIC DNA]</scope>
    <source>
        <strain evidence="2 3">DSM 27710</strain>
    </source>
</reference>
<evidence type="ECO:0000256" key="1">
    <source>
        <dbReference type="SAM" id="SignalP"/>
    </source>
</evidence>
<dbReference type="Proteomes" id="UP000055590">
    <property type="component" value="Chromosome"/>
</dbReference>
<sequence length="273" mass="29633">MNRSLLSLLTALLAVAVVAPDLARADDVVEKVVVRNRKHRVMDALELSPSVGFSVTNRLTSQTNFQLGIAYNFSETFALEARGGYALGGLTSVGDDARASRKTNPFTTNEKLVDEFQDLWRLQWQALLMPRWTPIYGKINLATELPIHFQAYLTAGGGAVGLTQDSVLYCQQSLSGSEESAKTGFADVCPGFANETRADWAIAGGGGFRFFVTDSVLLRMEIFDIAYPDTYRKGIDRGRAAREVMGAAPQEGTVTSAGLTNVLFFNLGASVVF</sequence>
<feature type="chain" id="PRO_5005465551" description="Outer membrane beta-barrel domain-containing protein" evidence="1">
    <location>
        <begin position="26"/>
        <end position="273"/>
    </location>
</feature>
<evidence type="ECO:0000313" key="3">
    <source>
        <dbReference type="Proteomes" id="UP000055590"/>
    </source>
</evidence>
<dbReference type="NCBIfam" id="TIGR04565">
    <property type="entry name" value="OMP_myx_plus"/>
    <property type="match status" value="1"/>
</dbReference>
<evidence type="ECO:0000313" key="2">
    <source>
        <dbReference type="EMBL" id="AKU90562.1"/>
    </source>
</evidence>
<protein>
    <recommendedName>
        <fullName evidence="4">Outer membrane beta-barrel domain-containing protein</fullName>
    </recommendedName>
</protein>
<dbReference type="InterPro" id="IPR030820">
    <property type="entry name" value="OMP_myx_plus_Proteobacteria"/>
</dbReference>
<evidence type="ECO:0008006" key="4">
    <source>
        <dbReference type="Google" id="ProtNLM"/>
    </source>
</evidence>
<dbReference type="InterPro" id="IPR011250">
    <property type="entry name" value="OMP/PagP_B-barrel"/>
</dbReference>
<keyword evidence="1" id="KW-0732">Signal</keyword>
<organism evidence="2 3">
    <name type="scientific">Vulgatibacter incomptus</name>
    <dbReference type="NCBI Taxonomy" id="1391653"/>
    <lineage>
        <taxon>Bacteria</taxon>
        <taxon>Pseudomonadati</taxon>
        <taxon>Myxococcota</taxon>
        <taxon>Myxococcia</taxon>
        <taxon>Myxococcales</taxon>
        <taxon>Cystobacterineae</taxon>
        <taxon>Vulgatibacteraceae</taxon>
        <taxon>Vulgatibacter</taxon>
    </lineage>
</organism>
<feature type="signal peptide" evidence="1">
    <location>
        <begin position="1"/>
        <end position="25"/>
    </location>
</feature>
<dbReference type="AlphaFoldDB" id="A0A0K1PAN2"/>
<dbReference type="EMBL" id="CP012332">
    <property type="protein sequence ID" value="AKU90562.1"/>
    <property type="molecule type" value="Genomic_DNA"/>
</dbReference>
<dbReference type="KEGG" id="vin:AKJ08_0949"/>
<proteinExistence type="predicted"/>
<name>A0A0K1PAN2_9BACT</name>
<keyword evidence="3" id="KW-1185">Reference proteome</keyword>
<dbReference type="STRING" id="1391653.AKJ08_0949"/>
<gene>
    <name evidence="2" type="ORF">AKJ08_0949</name>
</gene>
<dbReference type="SUPFAM" id="SSF56925">
    <property type="entry name" value="OMPA-like"/>
    <property type="match status" value="1"/>
</dbReference>